<evidence type="ECO:0000256" key="1">
    <source>
        <dbReference type="SAM" id="MobiDB-lite"/>
    </source>
</evidence>
<evidence type="ECO:0000313" key="2">
    <source>
        <dbReference type="EMBL" id="CAK0798548.1"/>
    </source>
</evidence>
<comment type="caution">
    <text evidence="2">The sequence shown here is derived from an EMBL/GenBank/DDBJ whole genome shotgun (WGS) entry which is preliminary data.</text>
</comment>
<evidence type="ECO:0000313" key="3">
    <source>
        <dbReference type="Proteomes" id="UP001189429"/>
    </source>
</evidence>
<protein>
    <submittedName>
        <fullName evidence="2">Uncharacterized protein</fullName>
    </submittedName>
</protein>
<proteinExistence type="predicted"/>
<dbReference type="EMBL" id="CAUYUJ010001969">
    <property type="protein sequence ID" value="CAK0798548.1"/>
    <property type="molecule type" value="Genomic_DNA"/>
</dbReference>
<reference evidence="2" key="1">
    <citation type="submission" date="2023-10" db="EMBL/GenBank/DDBJ databases">
        <authorList>
            <person name="Chen Y."/>
            <person name="Shah S."/>
            <person name="Dougan E. K."/>
            <person name="Thang M."/>
            <person name="Chan C."/>
        </authorList>
    </citation>
    <scope>NUCLEOTIDE SEQUENCE [LARGE SCALE GENOMIC DNA]</scope>
</reference>
<keyword evidence="3" id="KW-1185">Reference proteome</keyword>
<organism evidence="2 3">
    <name type="scientific">Prorocentrum cordatum</name>
    <dbReference type="NCBI Taxonomy" id="2364126"/>
    <lineage>
        <taxon>Eukaryota</taxon>
        <taxon>Sar</taxon>
        <taxon>Alveolata</taxon>
        <taxon>Dinophyceae</taxon>
        <taxon>Prorocentrales</taxon>
        <taxon>Prorocentraceae</taxon>
        <taxon>Prorocentrum</taxon>
    </lineage>
</organism>
<dbReference type="Proteomes" id="UP001189429">
    <property type="component" value="Unassembled WGS sequence"/>
</dbReference>
<accession>A0ABN9PYZ4</accession>
<name>A0ABN9PYZ4_9DINO</name>
<feature type="region of interest" description="Disordered" evidence="1">
    <location>
        <begin position="155"/>
        <end position="191"/>
    </location>
</feature>
<sequence>MRAAYVEGKGNDVLLQQDPARQAAKCWSSMPPPRTSLSHPPRLCAGSCAEGPHQAEGEWDTTGGREEGTVEASELQTSPGQLLPGSLQEALAATRLQRLGARDGESRALSTSPCTIVCLLQCFKCNPKPKSPASHPVHHSASLHDCGWIDRRARRHAEERRSPSKRRRGKQDKGSGINSFPSSDALGEDRHSAPRQLCRVDTIYPQEGPAPCMCTVGNVRSSEAALRKNRVTHTT</sequence>
<feature type="region of interest" description="Disordered" evidence="1">
    <location>
        <begin position="25"/>
        <end position="81"/>
    </location>
</feature>
<gene>
    <name evidence="2" type="ORF">PCOR1329_LOCUS7267</name>
</gene>